<dbReference type="RefSeq" id="WP_272461693.1">
    <property type="nucleotide sequence ID" value="NZ_JAPFQL010000026.1"/>
</dbReference>
<dbReference type="Proteomes" id="UP001150259">
    <property type="component" value="Unassembled WGS sequence"/>
</dbReference>
<evidence type="ECO:0000256" key="1">
    <source>
        <dbReference type="SAM" id="Phobius"/>
    </source>
</evidence>
<name>A0ABT5GH04_9MICO</name>
<keyword evidence="1" id="KW-0812">Transmembrane</keyword>
<keyword evidence="1" id="KW-0472">Membrane</keyword>
<protein>
    <submittedName>
        <fullName evidence="2">Uncharacterized protein</fullName>
    </submittedName>
</protein>
<accession>A0ABT5GH04</accession>
<comment type="caution">
    <text evidence="2">The sequence shown here is derived from an EMBL/GenBank/DDBJ whole genome shotgun (WGS) entry which is preliminary data.</text>
</comment>
<reference evidence="2 3" key="1">
    <citation type="submission" date="2022-11" db="EMBL/GenBank/DDBJ databases">
        <title>Anaerobic phenanthrene biodegradation by a DNRA strain PheN6.</title>
        <authorList>
            <person name="Zhang Z."/>
        </authorList>
    </citation>
    <scope>NUCLEOTIDE SEQUENCE [LARGE SCALE GENOMIC DNA]</scope>
    <source>
        <strain evidence="2 3">PheN6</strain>
    </source>
</reference>
<keyword evidence="1" id="KW-1133">Transmembrane helix</keyword>
<gene>
    <name evidence="2" type="ORF">OO014_07605</name>
</gene>
<sequence length="50" mass="5910">MMNVTGAEFFFLLLWILPILIAYWVIRLAVRHGVVDAHRRLGPDHERLRP</sequence>
<keyword evidence="3" id="KW-1185">Reference proteome</keyword>
<organism evidence="2 3">
    <name type="scientific">Intrasporangium calvum</name>
    <dbReference type="NCBI Taxonomy" id="53358"/>
    <lineage>
        <taxon>Bacteria</taxon>
        <taxon>Bacillati</taxon>
        <taxon>Actinomycetota</taxon>
        <taxon>Actinomycetes</taxon>
        <taxon>Micrococcales</taxon>
        <taxon>Intrasporangiaceae</taxon>
        <taxon>Intrasporangium</taxon>
    </lineage>
</organism>
<feature type="transmembrane region" description="Helical" evidence="1">
    <location>
        <begin position="12"/>
        <end position="30"/>
    </location>
</feature>
<proteinExistence type="predicted"/>
<evidence type="ECO:0000313" key="2">
    <source>
        <dbReference type="EMBL" id="MDC5697120.1"/>
    </source>
</evidence>
<evidence type="ECO:0000313" key="3">
    <source>
        <dbReference type="Proteomes" id="UP001150259"/>
    </source>
</evidence>
<dbReference type="EMBL" id="JAPFQL010000026">
    <property type="protein sequence ID" value="MDC5697120.1"/>
    <property type="molecule type" value="Genomic_DNA"/>
</dbReference>